<dbReference type="PANTHER" id="PTHR30146:SF138">
    <property type="entry name" value="TRANSCRIPTIONAL REGULATORY PROTEIN"/>
    <property type="match status" value="1"/>
</dbReference>
<feature type="domain" description="HTH lacI-type" evidence="5">
    <location>
        <begin position="9"/>
        <end position="64"/>
    </location>
</feature>
<proteinExistence type="predicted"/>
<accession>A0A840SML8</accession>
<dbReference type="GO" id="GO:0003700">
    <property type="term" value="F:DNA-binding transcription factor activity"/>
    <property type="evidence" value="ECO:0007669"/>
    <property type="project" value="TreeGrafter"/>
</dbReference>
<evidence type="ECO:0000256" key="2">
    <source>
        <dbReference type="ARBA" id="ARBA00023125"/>
    </source>
</evidence>
<dbReference type="Gene3D" id="3.40.50.2300">
    <property type="match status" value="2"/>
</dbReference>
<dbReference type="CDD" id="cd01392">
    <property type="entry name" value="HTH_LacI"/>
    <property type="match status" value="1"/>
</dbReference>
<evidence type="ECO:0000313" key="6">
    <source>
        <dbReference type="EMBL" id="MBB5221508.1"/>
    </source>
</evidence>
<feature type="region of interest" description="Disordered" evidence="4">
    <location>
        <begin position="347"/>
        <end position="369"/>
    </location>
</feature>
<comment type="caution">
    <text evidence="6">The sequence shown here is derived from an EMBL/GenBank/DDBJ whole genome shotgun (WGS) entry which is preliminary data.</text>
</comment>
<dbReference type="Pfam" id="PF00356">
    <property type="entry name" value="LacI"/>
    <property type="match status" value="1"/>
</dbReference>
<dbReference type="InterPro" id="IPR000843">
    <property type="entry name" value="HTH_LacI"/>
</dbReference>
<reference evidence="6 7" key="1">
    <citation type="submission" date="2020-08" db="EMBL/GenBank/DDBJ databases">
        <title>Genomic Encyclopedia of Type Strains, Phase IV (KMG-IV): sequencing the most valuable type-strain genomes for metagenomic binning, comparative biology and taxonomic classification.</title>
        <authorList>
            <person name="Goeker M."/>
        </authorList>
    </citation>
    <scope>NUCLEOTIDE SEQUENCE [LARGE SCALE GENOMIC DNA]</scope>
    <source>
        <strain evidence="6 7">DSM 101730</strain>
    </source>
</reference>
<dbReference type="PANTHER" id="PTHR30146">
    <property type="entry name" value="LACI-RELATED TRANSCRIPTIONAL REPRESSOR"/>
    <property type="match status" value="1"/>
</dbReference>
<keyword evidence="7" id="KW-1185">Reference proteome</keyword>
<dbReference type="SUPFAM" id="SSF53822">
    <property type="entry name" value="Periplasmic binding protein-like I"/>
    <property type="match status" value="1"/>
</dbReference>
<protein>
    <submittedName>
        <fullName evidence="6">DNA-binding LacI/PurR family transcriptional regulator</fullName>
    </submittedName>
</protein>
<evidence type="ECO:0000256" key="3">
    <source>
        <dbReference type="ARBA" id="ARBA00023163"/>
    </source>
</evidence>
<dbReference type="EMBL" id="JACHFM010000001">
    <property type="protein sequence ID" value="MBB5221508.1"/>
    <property type="molecule type" value="Genomic_DNA"/>
</dbReference>
<dbReference type="InterPro" id="IPR046335">
    <property type="entry name" value="LacI/GalR-like_sensor"/>
</dbReference>
<evidence type="ECO:0000256" key="1">
    <source>
        <dbReference type="ARBA" id="ARBA00023015"/>
    </source>
</evidence>
<organism evidence="6 7">
    <name type="scientific">Amaricoccus macauensis</name>
    <dbReference type="NCBI Taxonomy" id="57001"/>
    <lineage>
        <taxon>Bacteria</taxon>
        <taxon>Pseudomonadati</taxon>
        <taxon>Pseudomonadota</taxon>
        <taxon>Alphaproteobacteria</taxon>
        <taxon>Rhodobacterales</taxon>
        <taxon>Paracoccaceae</taxon>
        <taxon>Amaricoccus</taxon>
    </lineage>
</organism>
<dbReference type="InterPro" id="IPR028082">
    <property type="entry name" value="Peripla_BP_I"/>
</dbReference>
<dbReference type="SUPFAM" id="SSF47413">
    <property type="entry name" value="lambda repressor-like DNA-binding domains"/>
    <property type="match status" value="1"/>
</dbReference>
<sequence>MTRITGRKARLTDVAAAAGVSKATASNVFNRPELVREELRERVLAAARAIGYAGPDPKGRLLSAGRVNAIGVATGEPLSHFFEDPYARAMMKGIAEICDANGVGVSLISATEDEALWNIRSALVDGLILFCLEGADRLIASSRARNLPFVALDLGDTDDTVPAVGVDDVAGARLAARHLAVLGHRHFAVLAMEFSEDGRSGPANPERVRTAAYAPSRDRVIGYLDALADAGLGGAVPIHETTADPASITDALAALFARPEPPTAILAQSDRIAMIALDWLAARGIAVPRDISIVGFDGVPEGALTQPPLTTVRQPIAEIGRRAVEIILDTTGGFRRETLATDLVIRGSTAPPPARKSVSATSALPPAGA</sequence>
<keyword evidence="2 6" id="KW-0238">DNA-binding</keyword>
<evidence type="ECO:0000256" key="4">
    <source>
        <dbReference type="SAM" id="MobiDB-lite"/>
    </source>
</evidence>
<dbReference type="Gene3D" id="1.10.260.40">
    <property type="entry name" value="lambda repressor-like DNA-binding domains"/>
    <property type="match status" value="1"/>
</dbReference>
<dbReference type="Proteomes" id="UP000549457">
    <property type="component" value="Unassembled WGS sequence"/>
</dbReference>
<keyword evidence="3" id="KW-0804">Transcription</keyword>
<dbReference type="RefSeq" id="WP_184147865.1">
    <property type="nucleotide sequence ID" value="NZ_JACHFM010000001.1"/>
</dbReference>
<dbReference type="AlphaFoldDB" id="A0A840SML8"/>
<evidence type="ECO:0000259" key="5">
    <source>
        <dbReference type="PROSITE" id="PS50932"/>
    </source>
</evidence>
<evidence type="ECO:0000313" key="7">
    <source>
        <dbReference type="Proteomes" id="UP000549457"/>
    </source>
</evidence>
<dbReference type="Pfam" id="PF13377">
    <property type="entry name" value="Peripla_BP_3"/>
    <property type="match status" value="1"/>
</dbReference>
<gene>
    <name evidence="6" type="ORF">HNP73_001429</name>
</gene>
<dbReference type="InterPro" id="IPR010982">
    <property type="entry name" value="Lambda_DNA-bd_dom_sf"/>
</dbReference>
<dbReference type="GO" id="GO:0000976">
    <property type="term" value="F:transcription cis-regulatory region binding"/>
    <property type="evidence" value="ECO:0007669"/>
    <property type="project" value="TreeGrafter"/>
</dbReference>
<dbReference type="PROSITE" id="PS50932">
    <property type="entry name" value="HTH_LACI_2"/>
    <property type="match status" value="1"/>
</dbReference>
<keyword evidence="1" id="KW-0805">Transcription regulation</keyword>
<dbReference type="SMART" id="SM00354">
    <property type="entry name" value="HTH_LACI"/>
    <property type="match status" value="1"/>
</dbReference>
<name>A0A840SML8_9RHOB</name>
<dbReference type="CDD" id="cd06279">
    <property type="entry name" value="PBP1_LacI-like"/>
    <property type="match status" value="1"/>
</dbReference>